<dbReference type="InterPro" id="IPR025499">
    <property type="entry name" value="KdgF"/>
</dbReference>
<dbReference type="PIRSF" id="PIRSF029883">
    <property type="entry name" value="KdgF"/>
    <property type="match status" value="1"/>
</dbReference>
<name>A0AA37Q4P1_9BACT</name>
<accession>A0AA37Q4P1</accession>
<organism evidence="2 3">
    <name type="scientific">Roseisolibacter agri</name>
    <dbReference type="NCBI Taxonomy" id="2014610"/>
    <lineage>
        <taxon>Bacteria</taxon>
        <taxon>Pseudomonadati</taxon>
        <taxon>Gemmatimonadota</taxon>
        <taxon>Gemmatimonadia</taxon>
        <taxon>Gemmatimonadales</taxon>
        <taxon>Gemmatimonadaceae</taxon>
        <taxon>Roseisolibacter</taxon>
    </lineage>
</organism>
<dbReference type="AlphaFoldDB" id="A0AA37Q4P1"/>
<dbReference type="InterPro" id="IPR052535">
    <property type="entry name" value="Bacilysin_H2HPP_isomerase"/>
</dbReference>
<dbReference type="EMBL" id="BRXS01000001">
    <property type="protein sequence ID" value="GLC23717.1"/>
    <property type="molecule type" value="Genomic_DNA"/>
</dbReference>
<dbReference type="Pfam" id="PF07883">
    <property type="entry name" value="Cupin_2"/>
    <property type="match status" value="1"/>
</dbReference>
<dbReference type="Gene3D" id="2.60.120.10">
    <property type="entry name" value="Jelly Rolls"/>
    <property type="match status" value="1"/>
</dbReference>
<evidence type="ECO:0000259" key="1">
    <source>
        <dbReference type="Pfam" id="PF07883"/>
    </source>
</evidence>
<dbReference type="PANTHER" id="PTHR40112:SF1">
    <property type="entry name" value="H2HPP ISOMERASE"/>
    <property type="match status" value="1"/>
</dbReference>
<comment type="caution">
    <text evidence="2">The sequence shown here is derived from an EMBL/GenBank/DDBJ whole genome shotgun (WGS) entry which is preliminary data.</text>
</comment>
<sequence>MSSSTSLPATAPADTAFVGTADVAWTTVAAGVRRQILGHGPDLMLVRVEFERDAVGAVHHHPHRQVTYVAAGRFAVQVGDARRELGPGDTFFAVADVPHGVVALEPGTLIDVFTPAREDFLAASR</sequence>
<keyword evidence="3" id="KW-1185">Reference proteome</keyword>
<proteinExistence type="predicted"/>
<dbReference type="Proteomes" id="UP001161325">
    <property type="component" value="Unassembled WGS sequence"/>
</dbReference>
<gene>
    <name evidence="2" type="ORF">rosag_02300</name>
</gene>
<reference evidence="2" key="1">
    <citation type="submission" date="2022-08" db="EMBL/GenBank/DDBJ databases">
        <title>Draft genome sequencing of Roseisolibacter agri AW1220.</title>
        <authorList>
            <person name="Tobiishi Y."/>
            <person name="Tonouchi A."/>
        </authorList>
    </citation>
    <scope>NUCLEOTIDE SEQUENCE</scope>
    <source>
        <strain evidence="2">AW1220</strain>
    </source>
</reference>
<protein>
    <submittedName>
        <fullName evidence="2">Cupin</fullName>
    </submittedName>
</protein>
<dbReference type="InterPro" id="IPR011051">
    <property type="entry name" value="RmlC_Cupin_sf"/>
</dbReference>
<dbReference type="CDD" id="cd02238">
    <property type="entry name" value="cupin_KdgF"/>
    <property type="match status" value="1"/>
</dbReference>
<evidence type="ECO:0000313" key="2">
    <source>
        <dbReference type="EMBL" id="GLC23717.1"/>
    </source>
</evidence>
<dbReference type="InterPro" id="IPR014710">
    <property type="entry name" value="RmlC-like_jellyroll"/>
</dbReference>
<dbReference type="RefSeq" id="WP_284348160.1">
    <property type="nucleotide sequence ID" value="NZ_BRXS01000001.1"/>
</dbReference>
<dbReference type="SUPFAM" id="SSF51182">
    <property type="entry name" value="RmlC-like cupins"/>
    <property type="match status" value="1"/>
</dbReference>
<evidence type="ECO:0000313" key="3">
    <source>
        <dbReference type="Proteomes" id="UP001161325"/>
    </source>
</evidence>
<feature type="domain" description="Cupin type-2" evidence="1">
    <location>
        <begin position="47"/>
        <end position="112"/>
    </location>
</feature>
<dbReference type="InterPro" id="IPR013096">
    <property type="entry name" value="Cupin_2"/>
</dbReference>
<dbReference type="PANTHER" id="PTHR40112">
    <property type="entry name" value="H2HPP ISOMERASE"/>
    <property type="match status" value="1"/>
</dbReference>